<dbReference type="EMBL" id="AFNH02000700">
    <property type="protein sequence ID" value="EZG58881.1"/>
    <property type="molecule type" value="Genomic_DNA"/>
</dbReference>
<protein>
    <submittedName>
        <fullName evidence="2">Aaa ATPase domain protein</fullName>
    </submittedName>
</protein>
<evidence type="ECO:0000313" key="3">
    <source>
        <dbReference type="Proteomes" id="UP000019763"/>
    </source>
</evidence>
<dbReference type="PANTHER" id="PTHR32046">
    <property type="entry name" value="G DOMAIN-CONTAINING PROTEIN"/>
    <property type="match status" value="1"/>
</dbReference>
<evidence type="ECO:0000256" key="1">
    <source>
        <dbReference type="SAM" id="MobiDB-lite"/>
    </source>
</evidence>
<dbReference type="PANTHER" id="PTHR32046:SF11">
    <property type="entry name" value="IMMUNE-ASSOCIATED NUCLEOTIDE-BINDING PROTEIN 10-LIKE"/>
    <property type="match status" value="1"/>
</dbReference>
<accession>A0A023B5B3</accession>
<evidence type="ECO:0000313" key="2">
    <source>
        <dbReference type="EMBL" id="EZG58881.1"/>
    </source>
</evidence>
<dbReference type="GeneID" id="22913352"/>
<dbReference type="InterPro" id="IPR027417">
    <property type="entry name" value="P-loop_NTPase"/>
</dbReference>
<dbReference type="RefSeq" id="XP_011130936.1">
    <property type="nucleotide sequence ID" value="XM_011132634.1"/>
</dbReference>
<dbReference type="OrthoDB" id="302956at2759"/>
<dbReference type="Gene3D" id="3.40.50.300">
    <property type="entry name" value="P-loop containing nucleotide triphosphate hydrolases"/>
    <property type="match status" value="1"/>
</dbReference>
<proteinExistence type="predicted"/>
<name>A0A023B5B3_GRENI</name>
<dbReference type="SUPFAM" id="SSF52540">
    <property type="entry name" value="P-loop containing nucleoside triphosphate hydrolases"/>
    <property type="match status" value="1"/>
</dbReference>
<reference evidence="2" key="1">
    <citation type="submission" date="2013-12" db="EMBL/GenBank/DDBJ databases">
        <authorList>
            <person name="Omoto C.K."/>
            <person name="Sibley D."/>
            <person name="Venepally P."/>
            <person name="Hadjithomas M."/>
            <person name="Karamycheva S."/>
            <person name="Brunk B."/>
            <person name="Roos D."/>
            <person name="Caler E."/>
            <person name="Lorenzi H."/>
        </authorList>
    </citation>
    <scope>NUCLEOTIDE SEQUENCE</scope>
</reference>
<gene>
    <name evidence="2" type="ORF">GNI_093670</name>
</gene>
<dbReference type="AlphaFoldDB" id="A0A023B5B3"/>
<keyword evidence="3" id="KW-1185">Reference proteome</keyword>
<feature type="region of interest" description="Disordered" evidence="1">
    <location>
        <begin position="442"/>
        <end position="464"/>
    </location>
</feature>
<dbReference type="Proteomes" id="UP000019763">
    <property type="component" value="Unassembled WGS sequence"/>
</dbReference>
<dbReference type="VEuPathDB" id="CryptoDB:GNI_093670"/>
<dbReference type="eggNOG" id="ENOG502QQZ0">
    <property type="taxonomic scope" value="Eukaryota"/>
</dbReference>
<sequence length="464" mass="52841">MSFRIRDIPVETNILILGRTGVGKSTWINTFINYLSYSSFDAALQAKTLSWAIPFAFSIHALNQRNNYERKNVRVGFSDQLHPSRGSVAVEESDGSTGTSATPRTVVHRIEMAKRVIRLIDTPGIGDTRGADQDRKNMNDIMRVLGSYKIIHGILILLKPNEQRFDVMFRFCIQELLTHLHRDAAKNIAFGFTNCRSSNYAPGDTFGPLKALLERYNIRLGKGVVYCFDSESFRCLAAHKECGVSLGDLNENRKSWNHSVKETTRLLEHFLNLTPHPVRDTVTLCEVRRGIECVVEPIAVITERVKDAAPDLKRELDVLQNAAAQMNVFLKHNALLTFNDAKLEYLDLQITDERSKVSLGGSRDKLDSFTMYLERCLLVKRFKEHMDDEKKPLNNDQIKELIRTLPSLNHYGKCFVDVRQGIAETKTIVNLEQTYVRDAASHLSPWNPNARDDRDTGLPQYWVD</sequence>
<organism evidence="2 3">
    <name type="scientific">Gregarina niphandrodes</name>
    <name type="common">Septate eugregarine</name>
    <dbReference type="NCBI Taxonomy" id="110365"/>
    <lineage>
        <taxon>Eukaryota</taxon>
        <taxon>Sar</taxon>
        <taxon>Alveolata</taxon>
        <taxon>Apicomplexa</taxon>
        <taxon>Conoidasida</taxon>
        <taxon>Gregarinasina</taxon>
        <taxon>Eugregarinorida</taxon>
        <taxon>Gregarinidae</taxon>
        <taxon>Gregarina</taxon>
    </lineage>
</organism>
<comment type="caution">
    <text evidence="2">The sequence shown here is derived from an EMBL/GenBank/DDBJ whole genome shotgun (WGS) entry which is preliminary data.</text>
</comment>